<name>A0A7U9E0S1_STRLI</name>
<reference evidence="2" key="1">
    <citation type="journal article" date="2013" name="Genome Biol. Evol.">
        <title>The genome sequence of Streptomyces lividans 66 reveals a novel tRNA-dependent peptide biosynthetic system within a metal-related genomic island.</title>
        <authorList>
            <person name="Cruz-Morales P."/>
            <person name="Vijgenboom E."/>
            <person name="Iruegas-Bocardo F."/>
            <person name="Girard G."/>
            <person name="Yanez-Guerra L.A."/>
            <person name="Ramos-Aboites H.E."/>
            <person name="Pernodet J.L."/>
            <person name="Anne J."/>
            <person name="van Wezel G.P."/>
            <person name="Barona-Gomez F."/>
        </authorList>
    </citation>
    <scope>NUCLEOTIDE SEQUENCE [LARGE SCALE GENOMIC DNA]</scope>
    <source>
        <strain evidence="2">1326</strain>
    </source>
</reference>
<proteinExistence type="predicted"/>
<dbReference type="Proteomes" id="UP000014062">
    <property type="component" value="Chromosome"/>
</dbReference>
<sequence>MWVGRQHVEHGPIWSPGHVRADVSGSLVGGTGAVIWFPRRDVL</sequence>
<gene>
    <name evidence="1" type="ORF">SLI_8057</name>
</gene>
<organism evidence="1 2">
    <name type="scientific">Streptomyces lividans 1326</name>
    <dbReference type="NCBI Taxonomy" id="1200984"/>
    <lineage>
        <taxon>Bacteria</taxon>
        <taxon>Bacillati</taxon>
        <taxon>Actinomycetota</taxon>
        <taxon>Actinomycetes</taxon>
        <taxon>Kitasatosporales</taxon>
        <taxon>Streptomycetaceae</taxon>
        <taxon>Streptomyces</taxon>
    </lineage>
</organism>
<accession>A0A7U9E0S1</accession>
<evidence type="ECO:0000313" key="1">
    <source>
        <dbReference type="EMBL" id="EOY52755.1"/>
    </source>
</evidence>
<protein>
    <submittedName>
        <fullName evidence="1">Uncharacterized protein</fullName>
    </submittedName>
</protein>
<evidence type="ECO:0000313" key="2">
    <source>
        <dbReference type="Proteomes" id="UP000014062"/>
    </source>
</evidence>
<dbReference type="AlphaFoldDB" id="A0A7U9E0S1"/>
<dbReference type="EMBL" id="CM001889">
    <property type="protein sequence ID" value="EOY52755.1"/>
    <property type="molecule type" value="Genomic_DNA"/>
</dbReference>